<evidence type="ECO:0000256" key="1">
    <source>
        <dbReference type="SAM" id="Phobius"/>
    </source>
</evidence>
<feature type="transmembrane region" description="Helical" evidence="1">
    <location>
        <begin position="179"/>
        <end position="200"/>
    </location>
</feature>
<keyword evidence="1" id="KW-1133">Transmembrane helix</keyword>
<feature type="transmembrane region" description="Helical" evidence="1">
    <location>
        <begin position="52"/>
        <end position="79"/>
    </location>
</feature>
<dbReference type="InterPro" id="IPR019426">
    <property type="entry name" value="7TM_GPCR_serpentine_rcpt_Srv"/>
</dbReference>
<feature type="non-terminal residue" evidence="2">
    <location>
        <position position="212"/>
    </location>
</feature>
<dbReference type="AlphaFoldDB" id="A0AAN4ZPK4"/>
<protein>
    <recommendedName>
        <fullName evidence="4">G protein-coupled receptor</fullName>
    </recommendedName>
</protein>
<keyword evidence="1" id="KW-0472">Membrane</keyword>
<accession>A0AAN4ZPK4</accession>
<proteinExistence type="predicted"/>
<reference evidence="3" key="1">
    <citation type="submission" date="2022-10" db="EMBL/GenBank/DDBJ databases">
        <title>Genome assembly of Pristionchus species.</title>
        <authorList>
            <person name="Yoshida K."/>
            <person name="Sommer R.J."/>
        </authorList>
    </citation>
    <scope>NUCLEOTIDE SEQUENCE [LARGE SCALE GENOMIC DNA]</scope>
    <source>
        <strain evidence="3">RS5460</strain>
    </source>
</reference>
<comment type="caution">
    <text evidence="2">The sequence shown here is derived from an EMBL/GenBank/DDBJ whole genome shotgun (WGS) entry which is preliminary data.</text>
</comment>
<evidence type="ECO:0000313" key="2">
    <source>
        <dbReference type="EMBL" id="GMR41440.1"/>
    </source>
</evidence>
<feature type="transmembrane region" description="Helical" evidence="1">
    <location>
        <begin position="147"/>
        <end position="167"/>
    </location>
</feature>
<dbReference type="Proteomes" id="UP001328107">
    <property type="component" value="Unassembled WGS sequence"/>
</dbReference>
<dbReference type="EMBL" id="BTRK01000003">
    <property type="protein sequence ID" value="GMR41440.1"/>
    <property type="molecule type" value="Genomic_DNA"/>
</dbReference>
<keyword evidence="3" id="KW-1185">Reference proteome</keyword>
<evidence type="ECO:0000313" key="3">
    <source>
        <dbReference type="Proteomes" id="UP001328107"/>
    </source>
</evidence>
<dbReference type="PANTHER" id="PTHR31748">
    <property type="entry name" value="SERPENTINE RECEPTOR, CLASS V"/>
    <property type="match status" value="1"/>
</dbReference>
<evidence type="ECO:0008006" key="4">
    <source>
        <dbReference type="Google" id="ProtNLM"/>
    </source>
</evidence>
<dbReference type="PANTHER" id="PTHR31748:SF1">
    <property type="entry name" value="SERPENTINE RECEPTOR, CLASS V"/>
    <property type="match status" value="1"/>
</dbReference>
<gene>
    <name evidence="2" type="ORF">PMAYCL1PPCAC_11635</name>
</gene>
<feature type="transmembrane region" description="Helical" evidence="1">
    <location>
        <begin position="6"/>
        <end position="31"/>
    </location>
</feature>
<dbReference type="Pfam" id="PF10323">
    <property type="entry name" value="7TM_GPCR_Srv"/>
    <property type="match status" value="1"/>
</dbReference>
<sequence>MEASEIIGIFFLASSSFTLVVHGLVIAAVFLERQRAAGNAFYTIYMIWSNKMQCFCSFLQIVSLFVCGIAFVACLRPTITPSSYGGVVASFLELESRHAVYLGATILQSANGLIVLVLYIVVIHDVRVEVKKVQTVSNHVSYYESSLYKVALIVCLVEILSVLQQVVQNRYIIERETSTIIYIVRTAIYTSIPPYLLIFFSESIRKRVLLFF</sequence>
<feature type="transmembrane region" description="Helical" evidence="1">
    <location>
        <begin position="99"/>
        <end position="122"/>
    </location>
</feature>
<keyword evidence="1" id="KW-0812">Transmembrane</keyword>
<name>A0AAN4ZPK4_9BILA</name>
<organism evidence="2 3">
    <name type="scientific">Pristionchus mayeri</name>
    <dbReference type="NCBI Taxonomy" id="1317129"/>
    <lineage>
        <taxon>Eukaryota</taxon>
        <taxon>Metazoa</taxon>
        <taxon>Ecdysozoa</taxon>
        <taxon>Nematoda</taxon>
        <taxon>Chromadorea</taxon>
        <taxon>Rhabditida</taxon>
        <taxon>Rhabditina</taxon>
        <taxon>Diplogasteromorpha</taxon>
        <taxon>Diplogasteroidea</taxon>
        <taxon>Neodiplogasteridae</taxon>
        <taxon>Pristionchus</taxon>
    </lineage>
</organism>